<dbReference type="GO" id="GO:0016788">
    <property type="term" value="F:hydrolase activity, acting on ester bonds"/>
    <property type="evidence" value="ECO:0007669"/>
    <property type="project" value="InterPro"/>
</dbReference>
<name>A0A432XME8_9GAMM</name>
<dbReference type="SUPFAM" id="SSF56300">
    <property type="entry name" value="Metallo-dependent phosphatases"/>
    <property type="match status" value="1"/>
</dbReference>
<dbReference type="GO" id="GO:0000166">
    <property type="term" value="F:nucleotide binding"/>
    <property type="evidence" value="ECO:0007669"/>
    <property type="project" value="UniProtKB-KW"/>
</dbReference>
<proteinExistence type="inferred from homology"/>
<dbReference type="OrthoDB" id="9803927at2"/>
<evidence type="ECO:0000256" key="2">
    <source>
        <dbReference type="ARBA" id="ARBA00022729"/>
    </source>
</evidence>
<evidence type="ECO:0000256" key="1">
    <source>
        <dbReference type="ARBA" id="ARBA00006654"/>
    </source>
</evidence>
<dbReference type="GO" id="GO:0009166">
    <property type="term" value="P:nucleotide catabolic process"/>
    <property type="evidence" value="ECO:0007669"/>
    <property type="project" value="InterPro"/>
</dbReference>
<dbReference type="Pfam" id="PF02872">
    <property type="entry name" value="5_nucleotid_C"/>
    <property type="match status" value="1"/>
</dbReference>
<dbReference type="Gene3D" id="3.90.780.10">
    <property type="entry name" value="5'-Nucleotidase, C-terminal domain"/>
    <property type="match status" value="1"/>
</dbReference>
<evidence type="ECO:0000313" key="6">
    <source>
        <dbReference type="EMBL" id="RUO49884.1"/>
    </source>
</evidence>
<dbReference type="PROSITE" id="PS00786">
    <property type="entry name" value="5_NUCLEOTIDASE_2"/>
    <property type="match status" value="1"/>
</dbReference>
<evidence type="ECO:0000256" key="3">
    <source>
        <dbReference type="RuleBase" id="RU362119"/>
    </source>
</evidence>
<dbReference type="PROSITE" id="PS00785">
    <property type="entry name" value="5_NUCLEOTIDASE_1"/>
    <property type="match status" value="1"/>
</dbReference>
<dbReference type="SUPFAM" id="SSF55816">
    <property type="entry name" value="5'-nucleotidase (syn. UDP-sugar hydrolase), C-terminal domain"/>
    <property type="match status" value="1"/>
</dbReference>
<dbReference type="Gene3D" id="3.60.21.10">
    <property type="match status" value="1"/>
</dbReference>
<evidence type="ECO:0008006" key="8">
    <source>
        <dbReference type="Google" id="ProtNLM"/>
    </source>
</evidence>
<accession>A0A432XME8</accession>
<dbReference type="GO" id="GO:0030288">
    <property type="term" value="C:outer membrane-bounded periplasmic space"/>
    <property type="evidence" value="ECO:0007669"/>
    <property type="project" value="TreeGrafter"/>
</dbReference>
<feature type="domain" description="5'-Nucleotidase C-terminal" evidence="5">
    <location>
        <begin position="363"/>
        <end position="546"/>
    </location>
</feature>
<dbReference type="InterPro" id="IPR006179">
    <property type="entry name" value="5_nucleotidase/apyrase"/>
</dbReference>
<dbReference type="STRING" id="519452.SAMN04488139_1197"/>
<protein>
    <recommendedName>
        <fullName evidence="8">Bifunctional 2',3'-cyclic-nucleotide 2'-phosphodiesterase/3'-nucleotidase</fullName>
    </recommendedName>
</protein>
<reference evidence="7" key="1">
    <citation type="journal article" date="2018" name="Front. Microbiol.">
        <title>Genome-Based Analysis Reveals the Taxonomy and Diversity of the Family Idiomarinaceae.</title>
        <authorList>
            <person name="Liu Y."/>
            <person name="Lai Q."/>
            <person name="Shao Z."/>
        </authorList>
    </citation>
    <scope>NUCLEOTIDE SEQUENCE [LARGE SCALE GENOMIC DNA]</scope>
    <source>
        <strain evidence="7">908033</strain>
    </source>
</reference>
<evidence type="ECO:0000313" key="7">
    <source>
        <dbReference type="Proteomes" id="UP000286985"/>
    </source>
</evidence>
<keyword evidence="3" id="KW-0547">Nucleotide-binding</keyword>
<keyword evidence="3" id="KW-0378">Hydrolase</keyword>
<dbReference type="InterPro" id="IPR006146">
    <property type="entry name" value="5'-Nucleotdase_CS"/>
</dbReference>
<keyword evidence="2" id="KW-0732">Signal</keyword>
<dbReference type="GO" id="GO:0046872">
    <property type="term" value="F:metal ion binding"/>
    <property type="evidence" value="ECO:0007669"/>
    <property type="project" value="InterPro"/>
</dbReference>
<dbReference type="EMBL" id="PIPU01000001">
    <property type="protein sequence ID" value="RUO49884.1"/>
    <property type="molecule type" value="Genomic_DNA"/>
</dbReference>
<dbReference type="PRINTS" id="PR01607">
    <property type="entry name" value="APYRASEFAMLY"/>
</dbReference>
<evidence type="ECO:0000259" key="5">
    <source>
        <dbReference type="Pfam" id="PF02872"/>
    </source>
</evidence>
<dbReference type="InterPro" id="IPR008334">
    <property type="entry name" value="5'-Nucleotdase_C"/>
</dbReference>
<dbReference type="Pfam" id="PF00149">
    <property type="entry name" value="Metallophos"/>
    <property type="match status" value="1"/>
</dbReference>
<dbReference type="InterPro" id="IPR029052">
    <property type="entry name" value="Metallo-depent_PP-like"/>
</dbReference>
<dbReference type="InterPro" id="IPR036907">
    <property type="entry name" value="5'-Nucleotdase_C_sf"/>
</dbReference>
<organism evidence="6 7">
    <name type="scientific">Pseudidiomarina donghaiensis</name>
    <dbReference type="NCBI Taxonomy" id="519452"/>
    <lineage>
        <taxon>Bacteria</taxon>
        <taxon>Pseudomonadati</taxon>
        <taxon>Pseudomonadota</taxon>
        <taxon>Gammaproteobacteria</taxon>
        <taxon>Alteromonadales</taxon>
        <taxon>Idiomarinaceae</taxon>
        <taxon>Pseudidiomarina</taxon>
    </lineage>
</organism>
<sequence>MATRKLAWFLFLLPSIVLLMSNSYANQPIKLKLLATSDVHGHFSGYSYFSKKAEPFGLAHLMPIIQQQRQLADISLLIDNGDLIQGSPVTDMLVANYQAPDSLQSLPSIASLLALMGYDAANLGNHEFNYGLAYLQHAYGGTKHTLPLLGANLTATSTLASRSLRHKAFHMFSLSPVVNGRQQPLKVAVVGVLPPQIMQWDAHHLRDHVAVTDMFPAATQAVAEAQSAGADIIVLAAHSGMPKNSDDGVDSEQGVWQLAQIPAVDAIIFGHQHEVFPGSKVYDQLAHVNSQQGTLFGKPSVQPGTQGKYLGVIDLSLTFSNAGWQIIASNSQVIAAAEYPDPTVLKHLASSHSATETYMKQAIGHSDHDFSLAKARVEPTHALQFIHSAQRWYVERAFANSEVGNKLPQRPLFSAVAPFNAALNEQMYHDNQFTFIPSGVLTLGHIGDLYRYPNTLEVVEVTGVQLKRWLEQSAAALQPSTNSSPWGHIVQDIPSYQFDTFVGFEYQIDVSKPVGERVSASISFAQSETYYVATNNYRAQGGGGFAGLDGSQVVFSSPDQIQHILVNYLEHLGKPGYQDELIRNWKLL</sequence>
<comment type="caution">
    <text evidence="6">The sequence shown here is derived from an EMBL/GenBank/DDBJ whole genome shotgun (WGS) entry which is preliminary data.</text>
</comment>
<dbReference type="InterPro" id="IPR004843">
    <property type="entry name" value="Calcineurin-like_PHP"/>
</dbReference>
<evidence type="ECO:0000259" key="4">
    <source>
        <dbReference type="Pfam" id="PF00149"/>
    </source>
</evidence>
<keyword evidence="7" id="KW-1185">Reference proteome</keyword>
<dbReference type="PANTHER" id="PTHR11575">
    <property type="entry name" value="5'-NUCLEOTIDASE-RELATED"/>
    <property type="match status" value="1"/>
</dbReference>
<gene>
    <name evidence="6" type="ORF">CWE24_05280</name>
</gene>
<dbReference type="PANTHER" id="PTHR11575:SF6">
    <property type="entry name" value="2',3'-CYCLIC-NUCLEOTIDE 2'-PHOSPHODIESTERASE_3'-NUCLEOTIDASE"/>
    <property type="match status" value="1"/>
</dbReference>
<feature type="domain" description="Calcineurin-like phosphoesterase" evidence="4">
    <location>
        <begin position="32"/>
        <end position="274"/>
    </location>
</feature>
<dbReference type="Proteomes" id="UP000286985">
    <property type="component" value="Unassembled WGS sequence"/>
</dbReference>
<dbReference type="AlphaFoldDB" id="A0A432XME8"/>
<comment type="similarity">
    <text evidence="1 3">Belongs to the 5'-nucleotidase family.</text>
</comment>